<dbReference type="EMBL" id="JBFOCI010000003">
    <property type="protein sequence ID" value="MEW9806534.1"/>
    <property type="molecule type" value="Genomic_DNA"/>
</dbReference>
<reference evidence="1 2" key="1">
    <citation type="submission" date="2024-06" db="EMBL/GenBank/DDBJ databases">
        <authorList>
            <person name="Tuo L."/>
        </authorList>
    </citation>
    <scope>NUCLEOTIDE SEQUENCE [LARGE SCALE GENOMIC DNA]</scope>
    <source>
        <strain evidence="1 2">ZMM04-5</strain>
    </source>
</reference>
<dbReference type="Proteomes" id="UP001556196">
    <property type="component" value="Unassembled WGS sequence"/>
</dbReference>
<accession>A0ABV3QZM0</accession>
<evidence type="ECO:0008006" key="3">
    <source>
        <dbReference type="Google" id="ProtNLM"/>
    </source>
</evidence>
<dbReference type="InterPro" id="IPR036736">
    <property type="entry name" value="ACP-like_sf"/>
</dbReference>
<protein>
    <recommendedName>
        <fullName evidence="3">Acyl carrier protein</fullName>
    </recommendedName>
</protein>
<keyword evidence="2" id="KW-1185">Reference proteome</keyword>
<proteinExistence type="predicted"/>
<gene>
    <name evidence="1" type="ORF">ABUE31_11120</name>
</gene>
<name>A0ABV3QZM0_9HYPH</name>
<dbReference type="SUPFAM" id="SSF47336">
    <property type="entry name" value="ACP-like"/>
    <property type="match status" value="1"/>
</dbReference>
<dbReference type="Gene3D" id="1.10.1200.10">
    <property type="entry name" value="ACP-like"/>
    <property type="match status" value="1"/>
</dbReference>
<evidence type="ECO:0000313" key="1">
    <source>
        <dbReference type="EMBL" id="MEW9806534.1"/>
    </source>
</evidence>
<sequence length="81" mass="8324">MPDDVDLRARATVANALKCSLDAVAADASVASLPQWDSIGHVNIVLEIEAEIGRPLAPEEIAGIASVADVALLYAGRKASA</sequence>
<organism evidence="1 2">
    <name type="scientific">Mesorhizobium marinum</name>
    <dbReference type="NCBI Taxonomy" id="3228790"/>
    <lineage>
        <taxon>Bacteria</taxon>
        <taxon>Pseudomonadati</taxon>
        <taxon>Pseudomonadota</taxon>
        <taxon>Alphaproteobacteria</taxon>
        <taxon>Hyphomicrobiales</taxon>
        <taxon>Phyllobacteriaceae</taxon>
        <taxon>Mesorhizobium</taxon>
    </lineage>
</organism>
<dbReference type="RefSeq" id="WP_367723669.1">
    <property type="nucleotide sequence ID" value="NZ_JBFOCI010000003.1"/>
</dbReference>
<comment type="caution">
    <text evidence="1">The sequence shown here is derived from an EMBL/GenBank/DDBJ whole genome shotgun (WGS) entry which is preliminary data.</text>
</comment>
<evidence type="ECO:0000313" key="2">
    <source>
        <dbReference type="Proteomes" id="UP001556196"/>
    </source>
</evidence>